<evidence type="ECO:0000313" key="2">
    <source>
        <dbReference type="Proteomes" id="UP000821866"/>
    </source>
</evidence>
<evidence type="ECO:0000313" key="1">
    <source>
        <dbReference type="EMBL" id="KAH7984999.1"/>
    </source>
</evidence>
<dbReference type="Proteomes" id="UP000821866">
    <property type="component" value="Unassembled WGS sequence"/>
</dbReference>
<dbReference type="AlphaFoldDB" id="A0A9J6D1V5"/>
<name>A0A9J6D1V5_RHIMP</name>
<organism evidence="1 2">
    <name type="scientific">Rhipicephalus microplus</name>
    <name type="common">Cattle tick</name>
    <name type="synonym">Boophilus microplus</name>
    <dbReference type="NCBI Taxonomy" id="6941"/>
    <lineage>
        <taxon>Eukaryota</taxon>
        <taxon>Metazoa</taxon>
        <taxon>Ecdysozoa</taxon>
        <taxon>Arthropoda</taxon>
        <taxon>Chelicerata</taxon>
        <taxon>Arachnida</taxon>
        <taxon>Acari</taxon>
        <taxon>Parasitiformes</taxon>
        <taxon>Ixodida</taxon>
        <taxon>Ixodoidea</taxon>
        <taxon>Ixodidae</taxon>
        <taxon>Rhipicephalinae</taxon>
        <taxon>Rhipicephalus</taxon>
        <taxon>Boophilus</taxon>
    </lineage>
</organism>
<dbReference type="EMBL" id="JABSTU010002052">
    <property type="protein sequence ID" value="KAH7984999.1"/>
    <property type="molecule type" value="Genomic_DNA"/>
</dbReference>
<keyword evidence="2" id="KW-1185">Reference proteome</keyword>
<comment type="caution">
    <text evidence="1">The sequence shown here is derived from an EMBL/GenBank/DDBJ whole genome shotgun (WGS) entry which is preliminary data.</text>
</comment>
<dbReference type="VEuPathDB" id="VectorBase:LOC119183792"/>
<sequence>MTYVDALCLHLSRVPQHDLGRLDEQGLPSLPRLGDKTVPQAVISVRVLIQSMTDMYARLHFAAHLYSILAHMGIIRPWALYLVGQIKDRSDVIGDILKKMRRNNVFGAFTKATENVYCSCLLVADDGGGHDYKPHLLATWRTKPFIAVHESPEGQSPSLASALRQVFGPHLESFRCGVYQDLMSAHAVVARLFP</sequence>
<gene>
    <name evidence="1" type="ORF">HPB51_026888</name>
</gene>
<accession>A0A9J6D1V5</accession>
<protein>
    <submittedName>
        <fullName evidence="1">Uncharacterized protein</fullName>
    </submittedName>
</protein>
<reference evidence="1" key="2">
    <citation type="submission" date="2021-09" db="EMBL/GenBank/DDBJ databases">
        <authorList>
            <person name="Jia N."/>
            <person name="Wang J."/>
            <person name="Shi W."/>
            <person name="Du L."/>
            <person name="Sun Y."/>
            <person name="Zhan W."/>
            <person name="Jiang J."/>
            <person name="Wang Q."/>
            <person name="Zhang B."/>
            <person name="Ji P."/>
            <person name="Sakyi L.B."/>
            <person name="Cui X."/>
            <person name="Yuan T."/>
            <person name="Jiang B."/>
            <person name="Yang W."/>
            <person name="Lam T.T.-Y."/>
            <person name="Chang Q."/>
            <person name="Ding S."/>
            <person name="Wang X."/>
            <person name="Zhu J."/>
            <person name="Ruan X."/>
            <person name="Zhao L."/>
            <person name="Wei J."/>
            <person name="Que T."/>
            <person name="Du C."/>
            <person name="Cheng J."/>
            <person name="Dai P."/>
            <person name="Han X."/>
            <person name="Huang E."/>
            <person name="Gao Y."/>
            <person name="Liu J."/>
            <person name="Shao H."/>
            <person name="Ye R."/>
            <person name="Li L."/>
            <person name="Wei W."/>
            <person name="Wang X."/>
            <person name="Wang C."/>
            <person name="Huo Q."/>
            <person name="Li W."/>
            <person name="Guo W."/>
            <person name="Chen H."/>
            <person name="Chen S."/>
            <person name="Zhou L."/>
            <person name="Zhou L."/>
            <person name="Ni X."/>
            <person name="Tian J."/>
            <person name="Zhou Y."/>
            <person name="Sheng Y."/>
            <person name="Liu T."/>
            <person name="Pan Y."/>
            <person name="Xia L."/>
            <person name="Li J."/>
            <person name="Zhao F."/>
            <person name="Cao W."/>
        </authorList>
    </citation>
    <scope>NUCLEOTIDE SEQUENCE</scope>
    <source>
        <strain evidence="1">Rmic-2018</strain>
        <tissue evidence="1">Larvae</tissue>
    </source>
</reference>
<proteinExistence type="predicted"/>
<reference evidence="1" key="1">
    <citation type="journal article" date="2020" name="Cell">
        <title>Large-Scale Comparative Analyses of Tick Genomes Elucidate Their Genetic Diversity and Vector Capacities.</title>
        <authorList>
            <consortium name="Tick Genome and Microbiome Consortium (TIGMIC)"/>
            <person name="Jia N."/>
            <person name="Wang J."/>
            <person name="Shi W."/>
            <person name="Du L."/>
            <person name="Sun Y."/>
            <person name="Zhan W."/>
            <person name="Jiang J.F."/>
            <person name="Wang Q."/>
            <person name="Zhang B."/>
            <person name="Ji P."/>
            <person name="Bell-Sakyi L."/>
            <person name="Cui X.M."/>
            <person name="Yuan T.T."/>
            <person name="Jiang B.G."/>
            <person name="Yang W.F."/>
            <person name="Lam T.T."/>
            <person name="Chang Q.C."/>
            <person name="Ding S.J."/>
            <person name="Wang X.J."/>
            <person name="Zhu J.G."/>
            <person name="Ruan X.D."/>
            <person name="Zhao L."/>
            <person name="Wei J.T."/>
            <person name="Ye R.Z."/>
            <person name="Que T.C."/>
            <person name="Du C.H."/>
            <person name="Zhou Y.H."/>
            <person name="Cheng J.X."/>
            <person name="Dai P.F."/>
            <person name="Guo W.B."/>
            <person name="Han X.H."/>
            <person name="Huang E.J."/>
            <person name="Li L.F."/>
            <person name="Wei W."/>
            <person name="Gao Y.C."/>
            <person name="Liu J.Z."/>
            <person name="Shao H.Z."/>
            <person name="Wang X."/>
            <person name="Wang C.C."/>
            <person name="Yang T.C."/>
            <person name="Huo Q.B."/>
            <person name="Li W."/>
            <person name="Chen H.Y."/>
            <person name="Chen S.E."/>
            <person name="Zhou L.G."/>
            <person name="Ni X.B."/>
            <person name="Tian J.H."/>
            <person name="Sheng Y."/>
            <person name="Liu T."/>
            <person name="Pan Y.S."/>
            <person name="Xia L.Y."/>
            <person name="Li J."/>
            <person name="Zhao F."/>
            <person name="Cao W.C."/>
        </authorList>
    </citation>
    <scope>NUCLEOTIDE SEQUENCE</scope>
    <source>
        <strain evidence="1">Rmic-2018</strain>
    </source>
</reference>